<evidence type="ECO:0000256" key="1">
    <source>
        <dbReference type="SAM" id="MobiDB-lite"/>
    </source>
</evidence>
<accession>A0A5P3VCL1</accession>
<dbReference type="PANTHER" id="PTHR43236:SF1">
    <property type="entry name" value="BLL7220 PROTEIN"/>
    <property type="match status" value="1"/>
</dbReference>
<protein>
    <submittedName>
        <fullName evidence="3">ImmA/IrrE family metallo-endopeptidase</fullName>
    </submittedName>
</protein>
<dbReference type="InterPro" id="IPR010359">
    <property type="entry name" value="IrrE_HExxH"/>
</dbReference>
<dbReference type="Gene3D" id="1.10.10.2910">
    <property type="match status" value="1"/>
</dbReference>
<evidence type="ECO:0000313" key="3">
    <source>
        <dbReference type="EMBL" id="QEZ44116.1"/>
    </source>
</evidence>
<dbReference type="PANTHER" id="PTHR43236">
    <property type="entry name" value="ANTITOXIN HIGA1"/>
    <property type="match status" value="1"/>
</dbReference>
<gene>
    <name evidence="3" type="ORF">D2917_07625</name>
</gene>
<dbReference type="RefSeq" id="WP_151070184.1">
    <property type="nucleotide sequence ID" value="NZ_CP032518.1"/>
</dbReference>
<feature type="compositionally biased region" description="Basic and acidic residues" evidence="1">
    <location>
        <begin position="339"/>
        <end position="353"/>
    </location>
</feature>
<organism evidence="3 4">
    <name type="scientific">Cupriavidus oxalaticus</name>
    <dbReference type="NCBI Taxonomy" id="96344"/>
    <lineage>
        <taxon>Bacteria</taxon>
        <taxon>Pseudomonadati</taxon>
        <taxon>Pseudomonadota</taxon>
        <taxon>Betaproteobacteria</taxon>
        <taxon>Burkholderiales</taxon>
        <taxon>Burkholderiaceae</taxon>
        <taxon>Cupriavidus</taxon>
    </lineage>
</organism>
<dbReference type="InterPro" id="IPR052345">
    <property type="entry name" value="Rad_response_metalloprotease"/>
</dbReference>
<dbReference type="EMBL" id="CP032518">
    <property type="protein sequence ID" value="QEZ44116.1"/>
    <property type="molecule type" value="Genomic_DNA"/>
</dbReference>
<feature type="domain" description="IrrE N-terminal-like" evidence="2">
    <location>
        <begin position="43"/>
        <end position="164"/>
    </location>
</feature>
<evidence type="ECO:0000313" key="4">
    <source>
        <dbReference type="Proteomes" id="UP000325743"/>
    </source>
</evidence>
<sequence>MMARDELLEAARSAAEVLEEFSAKDRINQGYTRVDPTLLASAAEVTVMYRPLKKLLGGFLREGGEAGILVNVDRPRGLVHMTCAHELGHYFLGHDSTTDDTVEIGMSAQLIERQANQFAYSLLAPRWLVIAIMRMKGWSKNHLENPSVVYQLSLRLGTSYEAMAWSLSRMEVISQASVQRLLANKPKALKLDALHIQDTSVKLTGDVWILDKSDKDRIIEPASTDRFVLDLPNHVGTGHLWTVDELRCEGFTLEPFVHDARTVSKRSDAPIVVGGLGSGTMRYELALTNGIVGAESAALQRADIAVHETAPWVKGGDTRDTLSFSAEFDDLNPNGGLSRAERQRRLENVRGQE</sequence>
<reference evidence="3 4" key="1">
    <citation type="submission" date="2018-09" db="EMBL/GenBank/DDBJ databases">
        <title>Complete genome sequence of Cupriavidus oxalaticus T2, a bacterium capable of phenol tolerance and degradation.</title>
        <authorList>
            <person name="Yan J."/>
        </authorList>
    </citation>
    <scope>NUCLEOTIDE SEQUENCE [LARGE SCALE GENOMIC DNA]</scope>
    <source>
        <strain evidence="3 4">T2</strain>
    </source>
</reference>
<proteinExistence type="predicted"/>
<dbReference type="AlphaFoldDB" id="A0A5P3VCL1"/>
<dbReference type="Proteomes" id="UP000325743">
    <property type="component" value="Chromosome 1"/>
</dbReference>
<dbReference type="Pfam" id="PF06114">
    <property type="entry name" value="Peptidase_M78"/>
    <property type="match status" value="1"/>
</dbReference>
<feature type="region of interest" description="Disordered" evidence="1">
    <location>
        <begin position="333"/>
        <end position="353"/>
    </location>
</feature>
<evidence type="ECO:0000259" key="2">
    <source>
        <dbReference type="Pfam" id="PF06114"/>
    </source>
</evidence>
<name>A0A5P3VCL1_9BURK</name>